<dbReference type="InterPro" id="IPR034737">
    <property type="entry name" value="TCTP"/>
</dbReference>
<protein>
    <submittedName>
        <fullName evidence="3">Translationally-controlled tumor protein homolog</fullName>
    </submittedName>
</protein>
<evidence type="ECO:0000313" key="3">
    <source>
        <dbReference type="EMBL" id="CAG6667884.1"/>
    </source>
</evidence>
<dbReference type="InterPro" id="IPR011323">
    <property type="entry name" value="Mss4/transl-control_tumour"/>
</dbReference>
<dbReference type="InterPro" id="IPR011057">
    <property type="entry name" value="Mss4-like_sf"/>
</dbReference>
<dbReference type="Gene3D" id="2.170.150.10">
    <property type="entry name" value="Metal Binding Protein, Guanine Nucleotide Exchange Factor, Chain A"/>
    <property type="match status" value="1"/>
</dbReference>
<evidence type="ECO:0000256" key="1">
    <source>
        <dbReference type="PROSITE-ProRule" id="PRU01133"/>
    </source>
</evidence>
<dbReference type="PROSITE" id="PS51797">
    <property type="entry name" value="TCTP_3"/>
    <property type="match status" value="1"/>
</dbReference>
<sequence length="100" mass="11858">MRIYKDIITGVEMFSVSYKMKLVDEALYEVTGRLVQRDSSPRPLAQLFLARGWRWSGGRQRRCICLDRCGDRQLIHAPPRWELIHHRTTRVQSHETYGTR</sequence>
<dbReference type="EMBL" id="HBUF01217630">
    <property type="protein sequence ID" value="CAG6667884.1"/>
    <property type="molecule type" value="Transcribed_RNA"/>
</dbReference>
<evidence type="ECO:0000259" key="2">
    <source>
        <dbReference type="PROSITE" id="PS51797"/>
    </source>
</evidence>
<name>A0A8D8SDM7_9HEMI</name>
<organism evidence="3">
    <name type="scientific">Cacopsylla melanoneura</name>
    <dbReference type="NCBI Taxonomy" id="428564"/>
    <lineage>
        <taxon>Eukaryota</taxon>
        <taxon>Metazoa</taxon>
        <taxon>Ecdysozoa</taxon>
        <taxon>Arthropoda</taxon>
        <taxon>Hexapoda</taxon>
        <taxon>Insecta</taxon>
        <taxon>Pterygota</taxon>
        <taxon>Neoptera</taxon>
        <taxon>Paraneoptera</taxon>
        <taxon>Hemiptera</taxon>
        <taxon>Sternorrhyncha</taxon>
        <taxon>Psylloidea</taxon>
        <taxon>Psyllidae</taxon>
        <taxon>Psyllinae</taxon>
        <taxon>Cacopsylla</taxon>
    </lineage>
</organism>
<feature type="domain" description="TCTP" evidence="2">
    <location>
        <begin position="1"/>
        <end position="100"/>
    </location>
</feature>
<dbReference type="AlphaFoldDB" id="A0A8D8SDM7"/>
<proteinExistence type="inferred from homology"/>
<reference evidence="3" key="1">
    <citation type="submission" date="2021-05" db="EMBL/GenBank/DDBJ databases">
        <authorList>
            <person name="Alioto T."/>
            <person name="Alioto T."/>
            <person name="Gomez Garrido J."/>
        </authorList>
    </citation>
    <scope>NUCLEOTIDE SEQUENCE</scope>
</reference>
<comment type="similarity">
    <text evidence="1">Belongs to the TCTP family.</text>
</comment>
<dbReference type="Pfam" id="PF00838">
    <property type="entry name" value="TCTP"/>
    <property type="match status" value="1"/>
</dbReference>
<dbReference type="InterPro" id="IPR018105">
    <property type="entry name" value="Translational_control_tumour_p"/>
</dbReference>
<dbReference type="EMBL" id="HBUF01217629">
    <property type="protein sequence ID" value="CAG6667883.1"/>
    <property type="molecule type" value="Transcribed_RNA"/>
</dbReference>
<accession>A0A8D8SDM7</accession>
<dbReference type="SUPFAM" id="SSF51316">
    <property type="entry name" value="Mss4-like"/>
    <property type="match status" value="1"/>
</dbReference>